<dbReference type="Proteomes" id="UP000479000">
    <property type="component" value="Unassembled WGS sequence"/>
</dbReference>
<evidence type="ECO:0000256" key="1">
    <source>
        <dbReference type="SAM" id="MobiDB-lite"/>
    </source>
</evidence>
<protein>
    <submittedName>
        <fullName evidence="2">Uncharacterized protein</fullName>
    </submittedName>
</protein>
<evidence type="ECO:0000313" key="3">
    <source>
        <dbReference type="Proteomes" id="UP000479000"/>
    </source>
</evidence>
<sequence length="160" mass="18118">MSPICAALYEQNGGLCARKRSTGKVENWDRADISEMTTTNVEPIAIRPVVPATSPMARKKMDPLFSNPTNAGDLILRHMKRRINFIPREIRNRPKNKGRFNPLTKGITYTSQLRTSLLILDGEEQERDDLPQPLQKRPISLARSPRNRRRSGRSASAGRL</sequence>
<dbReference type="EMBL" id="CADCXU010020489">
    <property type="protein sequence ID" value="CAB0008562.1"/>
    <property type="molecule type" value="Genomic_DNA"/>
</dbReference>
<proteinExistence type="predicted"/>
<accession>A0A6H5GZY2</accession>
<reference evidence="2 3" key="1">
    <citation type="submission" date="2020-02" db="EMBL/GenBank/DDBJ databases">
        <authorList>
            <person name="Ferguson B K."/>
        </authorList>
    </citation>
    <scope>NUCLEOTIDE SEQUENCE [LARGE SCALE GENOMIC DNA]</scope>
</reference>
<feature type="region of interest" description="Disordered" evidence="1">
    <location>
        <begin position="125"/>
        <end position="160"/>
    </location>
</feature>
<dbReference type="AlphaFoldDB" id="A0A6H5GZY2"/>
<name>A0A6H5GZY2_9HEMI</name>
<evidence type="ECO:0000313" key="2">
    <source>
        <dbReference type="EMBL" id="CAB0008562.1"/>
    </source>
</evidence>
<keyword evidence="3" id="KW-1185">Reference proteome</keyword>
<gene>
    <name evidence="2" type="ORF">NTEN_LOCUS13808</name>
</gene>
<organism evidence="2 3">
    <name type="scientific">Nesidiocoris tenuis</name>
    <dbReference type="NCBI Taxonomy" id="355587"/>
    <lineage>
        <taxon>Eukaryota</taxon>
        <taxon>Metazoa</taxon>
        <taxon>Ecdysozoa</taxon>
        <taxon>Arthropoda</taxon>
        <taxon>Hexapoda</taxon>
        <taxon>Insecta</taxon>
        <taxon>Pterygota</taxon>
        <taxon>Neoptera</taxon>
        <taxon>Paraneoptera</taxon>
        <taxon>Hemiptera</taxon>
        <taxon>Heteroptera</taxon>
        <taxon>Panheteroptera</taxon>
        <taxon>Cimicomorpha</taxon>
        <taxon>Miridae</taxon>
        <taxon>Dicyphina</taxon>
        <taxon>Nesidiocoris</taxon>
    </lineage>
</organism>